<dbReference type="Proteomes" id="UP000500895">
    <property type="component" value="Chromosome"/>
</dbReference>
<organism evidence="1 2">
    <name type="scientific">Bradyrhizobium symbiodeficiens</name>
    <dbReference type="NCBI Taxonomy" id="1404367"/>
    <lineage>
        <taxon>Bacteria</taxon>
        <taxon>Pseudomonadati</taxon>
        <taxon>Pseudomonadota</taxon>
        <taxon>Alphaproteobacteria</taxon>
        <taxon>Hyphomicrobiales</taxon>
        <taxon>Nitrobacteraceae</taxon>
        <taxon>Bradyrhizobium</taxon>
    </lineage>
</organism>
<dbReference type="EMBL" id="CP050066">
    <property type="protein sequence ID" value="QIP05537.1"/>
    <property type="molecule type" value="Genomic_DNA"/>
</dbReference>
<protein>
    <recommendedName>
        <fullName evidence="3">Glycosyl transferase</fullName>
    </recommendedName>
</protein>
<sequence>MPPRYAVLLKVHYWNAFAERRLRHLLDKTNTGDVYIFVDETNGPVGQIPYERVIRATETDMAELDVVIEPAGNIFWYNVDYPLYYFFRRHQSYDYYLMCEHDAVPNVDIDAFVRSSHADNVDYVGLPCKEIGWPVQTGEGAYPDSFVLHQWLNCLSLHSNRSVAFLLERRQILARRFASHEISIWPNNEVFIATEMFNNGFNVRTLADFGGVEQYTWWPPTLEDDLSTLHNQAFIHPVLEERKYIISCLRFSDLLNYRSYVRDGRLRELLGRWSLIQLTPVFLKELARQIVRRVTPTFLLKMLPSTRNAGNFRQFILRLPPAKS</sequence>
<dbReference type="AlphaFoldDB" id="A0A6G8ZZ99"/>
<evidence type="ECO:0000313" key="2">
    <source>
        <dbReference type="Proteomes" id="UP000500895"/>
    </source>
</evidence>
<evidence type="ECO:0008006" key="3">
    <source>
        <dbReference type="Google" id="ProtNLM"/>
    </source>
</evidence>
<reference evidence="1 2" key="1">
    <citation type="journal article" date="2020" name="Int. J. Syst. Evol. Microbiol.">
        <title>Description and complete genome sequences of Bradyrhizobium symbiodeficiens sp. nov., a non-symbiotic bacterium associated with legumes native to Canada.</title>
        <authorList>
            <person name="Bromfield E.S.P."/>
            <person name="Cloutier S."/>
            <person name="Nguyen H.D.T."/>
        </authorList>
    </citation>
    <scope>NUCLEOTIDE SEQUENCE [LARGE SCALE GENOMIC DNA]</scope>
    <source>
        <strain evidence="1 2">101S1MB</strain>
    </source>
</reference>
<dbReference type="RefSeq" id="WP_166466877.1">
    <property type="nucleotide sequence ID" value="NZ_CP050066.2"/>
</dbReference>
<evidence type="ECO:0000313" key="1">
    <source>
        <dbReference type="EMBL" id="QIP05537.1"/>
    </source>
</evidence>
<accession>A0A6G8ZZ99</accession>
<gene>
    <name evidence="1" type="ORF">HAV00_04390</name>
</gene>
<proteinExistence type="predicted"/>
<name>A0A6G8ZZ99_9BRAD</name>